<organism evidence="1 2">
    <name type="scientific">Candidatus Lloydbacteria bacterium RIFCSPHIGHO2_02_FULL_50_13</name>
    <dbReference type="NCBI Taxonomy" id="1798661"/>
    <lineage>
        <taxon>Bacteria</taxon>
        <taxon>Candidatus Lloydiibacteriota</taxon>
    </lineage>
</organism>
<accession>A0A1G2DAS4</accession>
<protein>
    <submittedName>
        <fullName evidence="1">Uncharacterized protein</fullName>
    </submittedName>
</protein>
<evidence type="ECO:0000313" key="1">
    <source>
        <dbReference type="EMBL" id="OGZ10725.1"/>
    </source>
</evidence>
<dbReference type="EMBL" id="MHLL01000003">
    <property type="protein sequence ID" value="OGZ10725.1"/>
    <property type="molecule type" value="Genomic_DNA"/>
</dbReference>
<dbReference type="Proteomes" id="UP000177996">
    <property type="component" value="Unassembled WGS sequence"/>
</dbReference>
<gene>
    <name evidence="1" type="ORF">A3D65_01640</name>
</gene>
<sequence length="174" mass="20108">MTAQKDYAACARQIVERQQFIESALPFIALAVGRCGKILREEDRGDHIVREATLKDFHGFSFFHNSGLSMFGGNIVTAWYHPGRPFALISGDQPLVLDIEWWNIKECKVKYFNAGNCWQNAMRELLVDGGTIVIEQFEKKERARLTIAQQNAFRDAQERESHRKIDEEMRRLGF</sequence>
<evidence type="ECO:0000313" key="2">
    <source>
        <dbReference type="Proteomes" id="UP000177996"/>
    </source>
</evidence>
<reference evidence="1 2" key="1">
    <citation type="journal article" date="2016" name="Nat. Commun.">
        <title>Thousands of microbial genomes shed light on interconnected biogeochemical processes in an aquifer system.</title>
        <authorList>
            <person name="Anantharaman K."/>
            <person name="Brown C.T."/>
            <person name="Hug L.A."/>
            <person name="Sharon I."/>
            <person name="Castelle C.J."/>
            <person name="Probst A.J."/>
            <person name="Thomas B.C."/>
            <person name="Singh A."/>
            <person name="Wilkins M.J."/>
            <person name="Karaoz U."/>
            <person name="Brodie E.L."/>
            <person name="Williams K.H."/>
            <person name="Hubbard S.S."/>
            <person name="Banfield J.F."/>
        </authorList>
    </citation>
    <scope>NUCLEOTIDE SEQUENCE [LARGE SCALE GENOMIC DNA]</scope>
</reference>
<name>A0A1G2DAS4_9BACT</name>
<comment type="caution">
    <text evidence="1">The sequence shown here is derived from an EMBL/GenBank/DDBJ whole genome shotgun (WGS) entry which is preliminary data.</text>
</comment>
<proteinExistence type="predicted"/>
<dbReference type="AlphaFoldDB" id="A0A1G2DAS4"/>